<dbReference type="GO" id="GO:0006974">
    <property type="term" value="P:DNA damage response"/>
    <property type="evidence" value="ECO:0007669"/>
    <property type="project" value="InterPro"/>
</dbReference>
<evidence type="ECO:0000313" key="2">
    <source>
        <dbReference type="EnsemblPlants" id="ORUFI02G02270.2"/>
    </source>
</evidence>
<feature type="compositionally biased region" description="Pro residues" evidence="1">
    <location>
        <begin position="31"/>
        <end position="51"/>
    </location>
</feature>
<sequence length="789" mass="86849">MDGLDDEWDDDKFLAELFRAQDEAVASRNPNPTPPPPPPPPDLISYLPPPSTSSYPSSSAAAAALPLSYITPGPHVFSAAPVHFLPPRELSQHPQGFDVGLRDFSPPRELSQRPAAEVSSREIVAVSSGIAGADRFRGGGGGGARRERDAREAADRREVERLKRELNRVSKQMNDVKNECSELKKDRTRKDLEIKAKEAEIQSLRRANVGSANKYAGSMAMDIDQSVHAPANGALHTGDSCLASTRRAETLNGRNKELSSPQDGLCLNQRNQTYASEVLEESVRFESKGGKHKEIKTVGVQTDLPGNNEYLEHKKVLVDRISSNLCAVWGMPTNSLMGRSLISKILVSCSEEILTLVQSTGSLDKCEASSEASSSVRNAISQVYDIIIKTSSDTIPIQTLLEALLNLAAVGNDAVVSRALRMLHSVLQHLLNNRTMSNQRNNVSIEPCVNNTVHMERNSHKGSSTSLNTPDASSLSRSHDGLHTENTQLPFTVWTSLFTAMLQIADRHSEENIRVDALSIMIIIARTSDPKVEREKFGFTSVMEKLHQLLQKENGLLVKKHSVDLLFLLLNCPTTLKLLCNGGKDSPEQIEAIRCENDRSQEAISSIFKDLSECLSCRATSSLGIKLCRVVVTLLAYIASSGKLGYEVLLGPVTVRGANFLELIMEVLASQMEYDTALSNGEHELLKERYLLMREVLILLNRLASHANFSKPTLEVLTSSKLCATLTIDVANQLPQRSKYPLRHLGEINIQMANDLAELAQKFRTRVHSFLEEQHSTVDHSNPSALHES</sequence>
<name>A0A0E0N989_ORYRU</name>
<dbReference type="EnsemblPlants" id="ORUFI02G02270.2">
    <property type="protein sequence ID" value="ORUFI02G02270.2"/>
    <property type="gene ID" value="ORUFI02G02270"/>
</dbReference>
<feature type="compositionally biased region" description="Polar residues" evidence="1">
    <location>
        <begin position="461"/>
        <end position="476"/>
    </location>
</feature>
<feature type="compositionally biased region" description="Low complexity" evidence="1">
    <location>
        <begin position="52"/>
        <end position="61"/>
    </location>
</feature>
<feature type="compositionally biased region" description="Basic and acidic residues" evidence="1">
    <location>
        <begin position="144"/>
        <end position="156"/>
    </location>
</feature>
<protein>
    <submittedName>
        <fullName evidence="2">Uncharacterized protein</fullName>
    </submittedName>
</protein>
<reference evidence="2" key="2">
    <citation type="submission" date="2015-06" db="UniProtKB">
        <authorList>
            <consortium name="EnsemblPlants"/>
        </authorList>
    </citation>
    <scope>IDENTIFICATION</scope>
</reference>
<dbReference type="InterPro" id="IPR016024">
    <property type="entry name" value="ARM-type_fold"/>
</dbReference>
<dbReference type="OMA" id="HMERNSH"/>
<accession>A0A0E0N989</accession>
<proteinExistence type="predicted"/>
<organism evidence="2 3">
    <name type="scientific">Oryza rufipogon</name>
    <name type="common">Brownbeard rice</name>
    <name type="synonym">Asian wild rice</name>
    <dbReference type="NCBI Taxonomy" id="4529"/>
    <lineage>
        <taxon>Eukaryota</taxon>
        <taxon>Viridiplantae</taxon>
        <taxon>Streptophyta</taxon>
        <taxon>Embryophyta</taxon>
        <taxon>Tracheophyta</taxon>
        <taxon>Spermatophyta</taxon>
        <taxon>Magnoliopsida</taxon>
        <taxon>Liliopsida</taxon>
        <taxon>Poales</taxon>
        <taxon>Poaceae</taxon>
        <taxon>BOP clade</taxon>
        <taxon>Oryzoideae</taxon>
        <taxon>Oryzeae</taxon>
        <taxon>Oryzinae</taxon>
        <taxon>Oryza</taxon>
    </lineage>
</organism>
<reference evidence="3" key="1">
    <citation type="submission" date="2013-06" db="EMBL/GenBank/DDBJ databases">
        <authorList>
            <person name="Zhao Q."/>
        </authorList>
    </citation>
    <scope>NUCLEOTIDE SEQUENCE</scope>
    <source>
        <strain evidence="3">cv. W1943</strain>
    </source>
</reference>
<evidence type="ECO:0000256" key="1">
    <source>
        <dbReference type="SAM" id="MobiDB-lite"/>
    </source>
</evidence>
<feature type="region of interest" description="Disordered" evidence="1">
    <location>
        <begin position="456"/>
        <end position="481"/>
    </location>
</feature>
<dbReference type="PANTHER" id="PTHR35761">
    <property type="entry name" value="ATR INTERACTING PROTEIN"/>
    <property type="match status" value="1"/>
</dbReference>
<dbReference type="AlphaFoldDB" id="A0A0E0N989"/>
<dbReference type="Gramene" id="ORUFI02G02270.2">
    <property type="protein sequence ID" value="ORUFI02G02270.2"/>
    <property type="gene ID" value="ORUFI02G02270"/>
</dbReference>
<feature type="region of interest" description="Disordered" evidence="1">
    <location>
        <begin position="20"/>
        <end position="61"/>
    </location>
</feature>
<keyword evidence="3" id="KW-1185">Reference proteome</keyword>
<dbReference type="STRING" id="4529.A0A0E0N989"/>
<dbReference type="InterPro" id="IPR044952">
    <property type="entry name" value="SUV2"/>
</dbReference>
<dbReference type="PANTHER" id="PTHR35761:SF1">
    <property type="entry name" value="PROTEIN SENSITIVE TO UV 2"/>
    <property type="match status" value="1"/>
</dbReference>
<feature type="region of interest" description="Disordered" evidence="1">
    <location>
        <begin position="134"/>
        <end position="156"/>
    </location>
</feature>
<evidence type="ECO:0000313" key="3">
    <source>
        <dbReference type="Proteomes" id="UP000008022"/>
    </source>
</evidence>
<dbReference type="Proteomes" id="UP000008022">
    <property type="component" value="Unassembled WGS sequence"/>
</dbReference>
<dbReference type="eggNOG" id="ENOG502QR7S">
    <property type="taxonomic scope" value="Eukaryota"/>
</dbReference>
<dbReference type="SUPFAM" id="SSF48371">
    <property type="entry name" value="ARM repeat"/>
    <property type="match status" value="1"/>
</dbReference>